<accession>A0AA88AV55</accession>
<comment type="caution">
    <text evidence="2">The sequence shown here is derived from an EMBL/GenBank/DDBJ whole genome shotgun (WGS) entry which is preliminary data.</text>
</comment>
<evidence type="ECO:0000256" key="1">
    <source>
        <dbReference type="SAM" id="MobiDB-lite"/>
    </source>
</evidence>
<dbReference type="AlphaFoldDB" id="A0AA88AV55"/>
<protein>
    <submittedName>
        <fullName evidence="2">Uncharacterized protein</fullName>
    </submittedName>
</protein>
<evidence type="ECO:0000313" key="3">
    <source>
        <dbReference type="Proteomes" id="UP001187192"/>
    </source>
</evidence>
<organism evidence="2 3">
    <name type="scientific">Ficus carica</name>
    <name type="common">Common fig</name>
    <dbReference type="NCBI Taxonomy" id="3494"/>
    <lineage>
        <taxon>Eukaryota</taxon>
        <taxon>Viridiplantae</taxon>
        <taxon>Streptophyta</taxon>
        <taxon>Embryophyta</taxon>
        <taxon>Tracheophyta</taxon>
        <taxon>Spermatophyta</taxon>
        <taxon>Magnoliopsida</taxon>
        <taxon>eudicotyledons</taxon>
        <taxon>Gunneridae</taxon>
        <taxon>Pentapetalae</taxon>
        <taxon>rosids</taxon>
        <taxon>fabids</taxon>
        <taxon>Rosales</taxon>
        <taxon>Moraceae</taxon>
        <taxon>Ficeae</taxon>
        <taxon>Ficus</taxon>
    </lineage>
</organism>
<feature type="compositionally biased region" description="Basic and acidic residues" evidence="1">
    <location>
        <begin position="10"/>
        <end position="29"/>
    </location>
</feature>
<sequence length="75" mass="8645">MDENRRRCRDVRSRRQLAEEGTRAQKREASVGSSSHGCREELASIQGEAHRKDGNRQERKMAHGRIDVNRQDGTQ</sequence>
<reference evidence="2" key="1">
    <citation type="submission" date="2023-07" db="EMBL/GenBank/DDBJ databases">
        <title>draft genome sequence of fig (Ficus carica).</title>
        <authorList>
            <person name="Takahashi T."/>
            <person name="Nishimura K."/>
        </authorList>
    </citation>
    <scope>NUCLEOTIDE SEQUENCE</scope>
</reference>
<proteinExistence type="predicted"/>
<dbReference type="Proteomes" id="UP001187192">
    <property type="component" value="Unassembled WGS sequence"/>
</dbReference>
<name>A0AA88AV55_FICCA</name>
<gene>
    <name evidence="2" type="ORF">TIFTF001_023710</name>
</gene>
<feature type="compositionally biased region" description="Basic and acidic residues" evidence="1">
    <location>
        <begin position="37"/>
        <end position="75"/>
    </location>
</feature>
<feature type="region of interest" description="Disordered" evidence="1">
    <location>
        <begin position="1"/>
        <end position="75"/>
    </location>
</feature>
<dbReference type="EMBL" id="BTGU01000052">
    <property type="protein sequence ID" value="GMN54583.1"/>
    <property type="molecule type" value="Genomic_DNA"/>
</dbReference>
<keyword evidence="3" id="KW-1185">Reference proteome</keyword>
<evidence type="ECO:0000313" key="2">
    <source>
        <dbReference type="EMBL" id="GMN54583.1"/>
    </source>
</evidence>